<dbReference type="AlphaFoldDB" id="A0AAW0FGX2"/>
<proteinExistence type="predicted"/>
<evidence type="ECO:0000313" key="4">
    <source>
        <dbReference type="Proteomes" id="UP001385951"/>
    </source>
</evidence>
<gene>
    <name evidence="3" type="ORF">QCA50_018229</name>
</gene>
<protein>
    <submittedName>
        <fullName evidence="3">Uncharacterized protein</fullName>
    </submittedName>
</protein>
<keyword evidence="1" id="KW-0853">WD repeat</keyword>
<keyword evidence="4" id="KW-1185">Reference proteome</keyword>
<evidence type="ECO:0000256" key="1">
    <source>
        <dbReference type="ARBA" id="ARBA00022574"/>
    </source>
</evidence>
<sequence>MLASASTDGIKVWDLRSDSKTPVYKFNNAKKSNFISLDYSEEAKLLAAGTELGGVDAELHIWDLNKPDEVQSEILNVWINRWLR</sequence>
<reference evidence="3 4" key="1">
    <citation type="submission" date="2022-09" db="EMBL/GenBank/DDBJ databases">
        <authorList>
            <person name="Palmer J.M."/>
        </authorList>
    </citation>
    <scope>NUCLEOTIDE SEQUENCE [LARGE SCALE GENOMIC DNA]</scope>
    <source>
        <strain evidence="3 4">DSM 7382</strain>
    </source>
</reference>
<evidence type="ECO:0000313" key="3">
    <source>
        <dbReference type="EMBL" id="KAK7678794.1"/>
    </source>
</evidence>
<dbReference type="Proteomes" id="UP001385951">
    <property type="component" value="Unassembled WGS sequence"/>
</dbReference>
<dbReference type="SUPFAM" id="SSF50978">
    <property type="entry name" value="WD40 repeat-like"/>
    <property type="match status" value="1"/>
</dbReference>
<dbReference type="InterPro" id="IPR036322">
    <property type="entry name" value="WD40_repeat_dom_sf"/>
</dbReference>
<dbReference type="PANTHER" id="PTHR22889:SF0">
    <property type="entry name" value="WD REPEAT-CONTAINING PROTEIN 89"/>
    <property type="match status" value="1"/>
</dbReference>
<comment type="caution">
    <text evidence="3">The sequence shown here is derived from an EMBL/GenBank/DDBJ whole genome shotgun (WGS) entry which is preliminary data.</text>
</comment>
<organism evidence="3 4">
    <name type="scientific">Cerrena zonata</name>
    <dbReference type="NCBI Taxonomy" id="2478898"/>
    <lineage>
        <taxon>Eukaryota</taxon>
        <taxon>Fungi</taxon>
        <taxon>Dikarya</taxon>
        <taxon>Basidiomycota</taxon>
        <taxon>Agaricomycotina</taxon>
        <taxon>Agaricomycetes</taxon>
        <taxon>Polyporales</taxon>
        <taxon>Cerrenaceae</taxon>
        <taxon>Cerrena</taxon>
    </lineage>
</organism>
<keyword evidence="2" id="KW-0677">Repeat</keyword>
<accession>A0AAW0FGX2</accession>
<dbReference type="PANTHER" id="PTHR22889">
    <property type="entry name" value="WD REPEAT-CONTAINING PROTEIN 89"/>
    <property type="match status" value="1"/>
</dbReference>
<dbReference type="Gene3D" id="2.130.10.10">
    <property type="entry name" value="YVTN repeat-like/Quinoprotein amine dehydrogenase"/>
    <property type="match status" value="1"/>
</dbReference>
<dbReference type="EMBL" id="JASBNA010000067">
    <property type="protein sequence ID" value="KAK7678794.1"/>
    <property type="molecule type" value="Genomic_DNA"/>
</dbReference>
<evidence type="ECO:0000256" key="2">
    <source>
        <dbReference type="ARBA" id="ARBA00022737"/>
    </source>
</evidence>
<name>A0AAW0FGX2_9APHY</name>
<dbReference type="InterPro" id="IPR015943">
    <property type="entry name" value="WD40/YVTN_repeat-like_dom_sf"/>
</dbReference>
<dbReference type="InterPro" id="IPR039328">
    <property type="entry name" value="WDR89"/>
</dbReference>